<dbReference type="Gene3D" id="3.10.450.50">
    <property type="match status" value="1"/>
</dbReference>
<gene>
    <name evidence="1" type="ORF">SAMN06296010_1631</name>
</gene>
<evidence type="ECO:0008006" key="3">
    <source>
        <dbReference type="Google" id="ProtNLM"/>
    </source>
</evidence>
<evidence type="ECO:0000313" key="1">
    <source>
        <dbReference type="EMBL" id="SMG29825.1"/>
    </source>
</evidence>
<reference evidence="2" key="1">
    <citation type="submission" date="2017-04" db="EMBL/GenBank/DDBJ databases">
        <authorList>
            <person name="Varghese N."/>
            <person name="Submissions S."/>
        </authorList>
    </citation>
    <scope>NUCLEOTIDE SEQUENCE [LARGE SCALE GENOMIC DNA]</scope>
    <source>
        <strain evidence="2">VKM Ac-2510</strain>
    </source>
</reference>
<dbReference type="EMBL" id="FXAY01000002">
    <property type="protein sequence ID" value="SMG29825.1"/>
    <property type="molecule type" value="Genomic_DNA"/>
</dbReference>
<protein>
    <recommendedName>
        <fullName evidence="3">DUF4440 domain-containing protein</fullName>
    </recommendedName>
</protein>
<dbReference type="SUPFAM" id="SSF54427">
    <property type="entry name" value="NTF2-like"/>
    <property type="match status" value="1"/>
</dbReference>
<name>A0A1X7JPE1_9MICO</name>
<proteinExistence type="predicted"/>
<dbReference type="STRING" id="150121.SAMN06296010_1631"/>
<evidence type="ECO:0000313" key="2">
    <source>
        <dbReference type="Proteomes" id="UP000193244"/>
    </source>
</evidence>
<dbReference type="Proteomes" id="UP000193244">
    <property type="component" value="Unassembled WGS sequence"/>
</dbReference>
<dbReference type="OrthoDB" id="5112473at2"/>
<dbReference type="AlphaFoldDB" id="A0A1X7JPE1"/>
<organism evidence="1 2">
    <name type="scientific">Agreia pratensis</name>
    <dbReference type="NCBI Taxonomy" id="150121"/>
    <lineage>
        <taxon>Bacteria</taxon>
        <taxon>Bacillati</taxon>
        <taxon>Actinomycetota</taxon>
        <taxon>Actinomycetes</taxon>
        <taxon>Micrococcales</taxon>
        <taxon>Microbacteriaceae</taxon>
        <taxon>Agreia</taxon>
    </lineage>
</organism>
<sequence length="126" mass="13928">MTTRDDQGRSIDQAQDALHQAMRGGDVSQLRELLYEGLAFELPGDSVIGRSADLDAHTSGATRFDKLSELHRSTLEHDGHGRTSSLVDIVVFDGGHRIEACMMYRRFWSIIEGRWQVVAGSAEPSA</sequence>
<keyword evidence="2" id="KW-1185">Reference proteome</keyword>
<dbReference type="RefSeq" id="WP_139824816.1">
    <property type="nucleotide sequence ID" value="NZ_FXAY01000002.1"/>
</dbReference>
<accession>A0A1X7JPE1</accession>
<dbReference type="InterPro" id="IPR032710">
    <property type="entry name" value="NTF2-like_dom_sf"/>
</dbReference>